<accession>A0AAV9XS94</accession>
<feature type="transmembrane region" description="Helical" evidence="1">
    <location>
        <begin position="137"/>
        <end position="158"/>
    </location>
</feature>
<evidence type="ECO:0000313" key="2">
    <source>
        <dbReference type="EMBL" id="KAK6544079.1"/>
    </source>
</evidence>
<keyword evidence="1" id="KW-0472">Membrane</keyword>
<dbReference type="EMBL" id="JAVHJO010000001">
    <property type="protein sequence ID" value="KAK6544079.1"/>
    <property type="molecule type" value="Genomic_DNA"/>
</dbReference>
<evidence type="ECO:0000313" key="3">
    <source>
        <dbReference type="Proteomes" id="UP001365542"/>
    </source>
</evidence>
<gene>
    <name evidence="2" type="ORF">TWF694_000790</name>
</gene>
<keyword evidence="3" id="KW-1185">Reference proteome</keyword>
<evidence type="ECO:0000256" key="1">
    <source>
        <dbReference type="SAM" id="Phobius"/>
    </source>
</evidence>
<sequence length="169" mass="18951">MATPPDGPPLVNLNPLPLEFQYSNTPACIQDCMPILLSAHYCSSLYPSGTFENITAYNRCLCDNPYILPLTTGLQCAFLCGHDSRARVIDFIKGPLGCGTYSPWATIARNIPGPEAFAPNYPPGERWWRKWTDGQRFGIILGCFLAAMFVVFFISGFARRVYLMTRKER</sequence>
<name>A0AAV9XS94_9PEZI</name>
<keyword evidence="1" id="KW-0812">Transmembrane</keyword>
<protein>
    <recommendedName>
        <fullName evidence="4">Extracellular membrane protein CFEM domain-containing protein</fullName>
    </recommendedName>
</protein>
<evidence type="ECO:0008006" key="4">
    <source>
        <dbReference type="Google" id="ProtNLM"/>
    </source>
</evidence>
<proteinExistence type="predicted"/>
<keyword evidence="1" id="KW-1133">Transmembrane helix</keyword>
<dbReference type="AlphaFoldDB" id="A0AAV9XS94"/>
<dbReference type="Proteomes" id="UP001365542">
    <property type="component" value="Unassembled WGS sequence"/>
</dbReference>
<organism evidence="2 3">
    <name type="scientific">Orbilia ellipsospora</name>
    <dbReference type="NCBI Taxonomy" id="2528407"/>
    <lineage>
        <taxon>Eukaryota</taxon>
        <taxon>Fungi</taxon>
        <taxon>Dikarya</taxon>
        <taxon>Ascomycota</taxon>
        <taxon>Pezizomycotina</taxon>
        <taxon>Orbiliomycetes</taxon>
        <taxon>Orbiliales</taxon>
        <taxon>Orbiliaceae</taxon>
        <taxon>Orbilia</taxon>
    </lineage>
</organism>
<comment type="caution">
    <text evidence="2">The sequence shown here is derived from an EMBL/GenBank/DDBJ whole genome shotgun (WGS) entry which is preliminary data.</text>
</comment>
<reference evidence="2 3" key="1">
    <citation type="submission" date="2019-10" db="EMBL/GenBank/DDBJ databases">
        <authorList>
            <person name="Palmer J.M."/>
        </authorList>
    </citation>
    <scope>NUCLEOTIDE SEQUENCE [LARGE SCALE GENOMIC DNA]</scope>
    <source>
        <strain evidence="2 3">TWF694</strain>
    </source>
</reference>